<organism evidence="1 3">
    <name type="scientific">Methanosphaera cuniculi</name>
    <dbReference type="NCBI Taxonomy" id="1077256"/>
    <lineage>
        <taxon>Archaea</taxon>
        <taxon>Methanobacteriati</taxon>
        <taxon>Methanobacteriota</taxon>
        <taxon>Methanomada group</taxon>
        <taxon>Methanobacteria</taxon>
        <taxon>Methanobacteriales</taxon>
        <taxon>Methanobacteriaceae</taxon>
        <taxon>Methanosphaera</taxon>
    </lineage>
</organism>
<reference evidence="1 3" key="2">
    <citation type="journal article" date="2017" name="BMC Genomics">
        <title>Genomic analysis of methanogenic archaea reveals a shift towards energy conservation.</title>
        <authorList>
            <person name="Gilmore S.P."/>
            <person name="Henske J.K."/>
            <person name="Sexton J.A."/>
            <person name="Solomon K.V."/>
            <person name="Seppala S."/>
            <person name="Yoo J.I."/>
            <person name="Huyett L.M."/>
            <person name="Pressman A."/>
            <person name="Cogan J.Z."/>
            <person name="Kivenson V."/>
            <person name="Peng X."/>
            <person name="Tan Y."/>
            <person name="Valentine D.L."/>
            <person name="O'Malley M.A."/>
        </authorList>
    </citation>
    <scope>NUCLEOTIDE SEQUENCE [LARGE SCALE GENOMIC DNA]</scope>
    <source>
        <strain evidence="1 3">1R-7</strain>
    </source>
</reference>
<name>A0A2A2HB07_9EURY</name>
<keyword evidence="3" id="KW-1185">Reference proteome</keyword>
<dbReference type="EMBL" id="LWMS01000002">
    <property type="protein sequence ID" value="PWL08994.1"/>
    <property type="molecule type" value="Genomic_DNA"/>
</dbReference>
<gene>
    <name evidence="1" type="ORF">ASJ82_04585</name>
    <name evidence="2" type="ORF">MSCUN_00550</name>
</gene>
<evidence type="ECO:0008006" key="5">
    <source>
        <dbReference type="Google" id="ProtNLM"/>
    </source>
</evidence>
<proteinExistence type="predicted"/>
<reference evidence="2 4" key="1">
    <citation type="submission" date="2016-04" db="EMBL/GenBank/DDBJ databases">
        <title>Genome sequence of Methanosphaera cuniculi DSM 4103.</title>
        <authorList>
            <person name="Poehlein A."/>
            <person name="Seedorf H."/>
            <person name="Daniel R."/>
        </authorList>
    </citation>
    <scope>NUCLEOTIDE SEQUENCE [LARGE SCALE GENOMIC DNA]</scope>
    <source>
        <strain evidence="2 4">DSM 4103</strain>
    </source>
</reference>
<protein>
    <recommendedName>
        <fullName evidence="5">Methanogenesis marker protein 8</fullName>
    </recommendedName>
</protein>
<accession>A0A2A2HB07</accession>
<dbReference type="Proteomes" id="UP000246004">
    <property type="component" value="Unassembled WGS sequence"/>
</dbReference>
<dbReference type="NCBIfam" id="TIGR03275">
    <property type="entry name" value="methan_mark_8"/>
    <property type="match status" value="1"/>
</dbReference>
<evidence type="ECO:0000313" key="3">
    <source>
        <dbReference type="Proteomes" id="UP000217528"/>
    </source>
</evidence>
<dbReference type="Pfam" id="PF09872">
    <property type="entry name" value="DUF2099"/>
    <property type="match status" value="1"/>
</dbReference>
<dbReference type="AlphaFoldDB" id="A0A2A2HB07"/>
<dbReference type="RefSeq" id="WP_095609353.1">
    <property type="nucleotide sequence ID" value="NZ_LMVN01000029.1"/>
</dbReference>
<evidence type="ECO:0000313" key="2">
    <source>
        <dbReference type="EMBL" id="PWL08994.1"/>
    </source>
</evidence>
<dbReference type="OrthoDB" id="358516at2157"/>
<evidence type="ECO:0000313" key="4">
    <source>
        <dbReference type="Proteomes" id="UP000246004"/>
    </source>
</evidence>
<comment type="caution">
    <text evidence="1">The sequence shown here is derived from an EMBL/GenBank/DDBJ whole genome shotgun (WGS) entry which is preliminary data.</text>
</comment>
<sequence length="282" mass="31345">MIKDKHVIEAIGRAKVTIENGKVTKVEQPEIDYCPIFNKYHKMEKITPEAIKKNIQYRIDDFGMCTPQRKVRLDDMLSVGISEILKTNKELGNIDVVVGACDGVGTLLMDDPEIIQGVGGRVSALVSTTPIPEVIENVGIENVLDPKTASLDPIAGLKMALDKGYKKIAITILPSPLIKQIREMNLPDDVTIYILVAHTTSATEDEIKDVFEYADIVSGCASEYVRKYAQKNKAYYYGDKVSMYATSEAGHKLLDDRLRKTGKDLSINVYPQNDEDIPNPLL</sequence>
<dbReference type="InterPro" id="IPR009181">
    <property type="entry name" value="Methan_mark_8"/>
</dbReference>
<dbReference type="Proteomes" id="UP000217528">
    <property type="component" value="Unassembled WGS sequence"/>
</dbReference>
<evidence type="ECO:0000313" key="1">
    <source>
        <dbReference type="EMBL" id="PAV06500.1"/>
    </source>
</evidence>
<dbReference type="EMBL" id="LMVN01000029">
    <property type="protein sequence ID" value="PAV06500.1"/>
    <property type="molecule type" value="Genomic_DNA"/>
</dbReference>